<dbReference type="EMBL" id="GGFL01004954">
    <property type="protein sequence ID" value="MBW69132.1"/>
    <property type="molecule type" value="Transcribed_RNA"/>
</dbReference>
<keyword evidence="1" id="KW-0812">Transmembrane</keyword>
<sequence>MLLHTNGRRLNLCEHFKSEAAVAAAVGVCALGALAIVVWVWNVRYLNSLVFHFPFLIITIQTCVVTTDTHTQTHYELMLLGDNANARHTYLAFFSSKH</sequence>
<feature type="transmembrane region" description="Helical" evidence="1">
    <location>
        <begin position="20"/>
        <end position="41"/>
    </location>
</feature>
<protein>
    <submittedName>
        <fullName evidence="2">Uncharacterized protein</fullName>
    </submittedName>
</protein>
<accession>A0A2M4CUV4</accession>
<name>A0A2M4CUV4_ANODA</name>
<reference evidence="2" key="1">
    <citation type="submission" date="2018-01" db="EMBL/GenBank/DDBJ databases">
        <title>An insight into the sialome of Amazonian anophelines.</title>
        <authorList>
            <person name="Ribeiro J.M."/>
            <person name="Scarpassa V."/>
            <person name="Calvo E."/>
        </authorList>
    </citation>
    <scope>NUCLEOTIDE SEQUENCE</scope>
</reference>
<keyword evidence="1" id="KW-0472">Membrane</keyword>
<proteinExistence type="predicted"/>
<organism evidence="2">
    <name type="scientific">Anopheles darlingi</name>
    <name type="common">Mosquito</name>
    <dbReference type="NCBI Taxonomy" id="43151"/>
    <lineage>
        <taxon>Eukaryota</taxon>
        <taxon>Metazoa</taxon>
        <taxon>Ecdysozoa</taxon>
        <taxon>Arthropoda</taxon>
        <taxon>Hexapoda</taxon>
        <taxon>Insecta</taxon>
        <taxon>Pterygota</taxon>
        <taxon>Neoptera</taxon>
        <taxon>Endopterygota</taxon>
        <taxon>Diptera</taxon>
        <taxon>Nematocera</taxon>
        <taxon>Culicoidea</taxon>
        <taxon>Culicidae</taxon>
        <taxon>Anophelinae</taxon>
        <taxon>Anopheles</taxon>
    </lineage>
</organism>
<evidence type="ECO:0000313" key="2">
    <source>
        <dbReference type="EMBL" id="MBW69132.1"/>
    </source>
</evidence>
<evidence type="ECO:0000256" key="1">
    <source>
        <dbReference type="SAM" id="Phobius"/>
    </source>
</evidence>
<dbReference type="AlphaFoldDB" id="A0A2M4CUV4"/>
<keyword evidence="1" id="KW-1133">Transmembrane helix</keyword>